<dbReference type="PANTHER" id="PTHR42760:SF115">
    <property type="entry name" value="3-OXOACYL-[ACYL-CARRIER-PROTEIN] REDUCTASE FABG"/>
    <property type="match status" value="1"/>
</dbReference>
<dbReference type="GO" id="GO:0008206">
    <property type="term" value="P:bile acid metabolic process"/>
    <property type="evidence" value="ECO:0007669"/>
    <property type="project" value="UniProtKB-ARBA"/>
</dbReference>
<reference evidence="3" key="1">
    <citation type="journal article" date="2021" name="PeerJ">
        <title>Extensive microbial diversity within the chicken gut microbiome revealed by metagenomics and culture.</title>
        <authorList>
            <person name="Gilroy R."/>
            <person name="Ravi A."/>
            <person name="Getino M."/>
            <person name="Pursley I."/>
            <person name="Horton D.L."/>
            <person name="Alikhan N.F."/>
            <person name="Baker D."/>
            <person name="Gharbi K."/>
            <person name="Hall N."/>
            <person name="Watson M."/>
            <person name="Adriaenssens E.M."/>
            <person name="Foster-Nyarko E."/>
            <person name="Jarju S."/>
            <person name="Secka A."/>
            <person name="Antonio M."/>
            <person name="Oren A."/>
            <person name="Chaudhuri R.R."/>
            <person name="La Ragione R."/>
            <person name="Hildebrand F."/>
            <person name="Pallen M.J."/>
        </authorList>
    </citation>
    <scope>NUCLEOTIDE SEQUENCE</scope>
    <source>
        <strain evidence="3">CHK192-9172</strain>
    </source>
</reference>
<comment type="similarity">
    <text evidence="1">Belongs to the short-chain dehydrogenases/reductases (SDR) family.</text>
</comment>
<dbReference type="InterPro" id="IPR002347">
    <property type="entry name" value="SDR_fam"/>
</dbReference>
<organism evidence="3 4">
    <name type="scientific">Candidatus Eubacterium avistercoris</name>
    <dbReference type="NCBI Taxonomy" id="2838567"/>
    <lineage>
        <taxon>Bacteria</taxon>
        <taxon>Bacillati</taxon>
        <taxon>Bacillota</taxon>
        <taxon>Clostridia</taxon>
        <taxon>Eubacteriales</taxon>
        <taxon>Eubacteriaceae</taxon>
        <taxon>Eubacterium</taxon>
    </lineage>
</organism>
<reference evidence="3" key="2">
    <citation type="submission" date="2021-04" db="EMBL/GenBank/DDBJ databases">
        <authorList>
            <person name="Gilroy R."/>
        </authorList>
    </citation>
    <scope>NUCLEOTIDE SEQUENCE</scope>
    <source>
        <strain evidence="3">CHK192-9172</strain>
    </source>
</reference>
<dbReference type="GO" id="GO:0016616">
    <property type="term" value="F:oxidoreductase activity, acting on the CH-OH group of donors, NAD or NADP as acceptor"/>
    <property type="evidence" value="ECO:0007669"/>
    <property type="project" value="TreeGrafter"/>
</dbReference>
<dbReference type="Proteomes" id="UP000824024">
    <property type="component" value="Unassembled WGS sequence"/>
</dbReference>
<evidence type="ECO:0000256" key="2">
    <source>
        <dbReference type="ARBA" id="ARBA00023002"/>
    </source>
</evidence>
<dbReference type="PANTHER" id="PTHR42760">
    <property type="entry name" value="SHORT-CHAIN DEHYDROGENASES/REDUCTASES FAMILY MEMBER"/>
    <property type="match status" value="1"/>
</dbReference>
<dbReference type="Gene3D" id="3.40.50.720">
    <property type="entry name" value="NAD(P)-binding Rossmann-like Domain"/>
    <property type="match status" value="1"/>
</dbReference>
<dbReference type="Pfam" id="PF13561">
    <property type="entry name" value="adh_short_C2"/>
    <property type="match status" value="1"/>
</dbReference>
<protein>
    <submittedName>
        <fullName evidence="3">SDR family oxidoreductase</fullName>
    </submittedName>
</protein>
<dbReference type="PRINTS" id="PR00081">
    <property type="entry name" value="GDHRDH"/>
</dbReference>
<evidence type="ECO:0000313" key="3">
    <source>
        <dbReference type="EMBL" id="HIZ06606.1"/>
    </source>
</evidence>
<gene>
    <name evidence="3" type="ORF">IAA08_01575</name>
</gene>
<comment type="caution">
    <text evidence="3">The sequence shown here is derived from an EMBL/GenBank/DDBJ whole genome shotgun (WGS) entry which is preliminary data.</text>
</comment>
<evidence type="ECO:0000313" key="4">
    <source>
        <dbReference type="Proteomes" id="UP000824024"/>
    </source>
</evidence>
<proteinExistence type="inferred from homology"/>
<dbReference type="EMBL" id="DXCH01000041">
    <property type="protein sequence ID" value="HIZ06606.1"/>
    <property type="molecule type" value="Genomic_DNA"/>
</dbReference>
<keyword evidence="2" id="KW-0560">Oxidoreductase</keyword>
<sequence>MSSKFCLDGKNAVVVGGAGGIGQAIAQGLAEAGAKVAIASRREESLQRAVKELKEACGADVTYYICDATSEADVISLAEKTFADMGKVDILVCSQGFNKKFDAVDFPMDVWDEMFSVNVKGVMMCNKEFGKRMKANGYGKIIDITSVRACMATFPMKGNAGYCATKGALNMVIRQCAAEFGPEVTVNGIGPTVTMTPMMVNIVPEEAKAGIAASVPMQRMQVPADCAGPAVFLASEASGYVTGQILYVDGGLTAIG</sequence>
<accession>A0A9D2D1A9</accession>
<dbReference type="FunFam" id="3.40.50.720:FF:000084">
    <property type="entry name" value="Short-chain dehydrogenase reductase"/>
    <property type="match status" value="1"/>
</dbReference>
<name>A0A9D2D1A9_9FIRM</name>
<evidence type="ECO:0000256" key="1">
    <source>
        <dbReference type="ARBA" id="ARBA00006484"/>
    </source>
</evidence>
<dbReference type="InterPro" id="IPR036291">
    <property type="entry name" value="NAD(P)-bd_dom_sf"/>
</dbReference>
<dbReference type="AlphaFoldDB" id="A0A9D2D1A9"/>
<dbReference type="CDD" id="cd05233">
    <property type="entry name" value="SDR_c"/>
    <property type="match status" value="1"/>
</dbReference>
<dbReference type="SUPFAM" id="SSF51735">
    <property type="entry name" value="NAD(P)-binding Rossmann-fold domains"/>
    <property type="match status" value="1"/>
</dbReference>